<evidence type="ECO:0000313" key="3">
    <source>
        <dbReference type="EMBL" id="KAL0444322.1"/>
    </source>
</evidence>
<feature type="domain" description="Retrovirus-related Pol polyprotein from transposon TNT 1-94-like beta-barrel" evidence="2">
    <location>
        <begin position="27"/>
        <end position="101"/>
    </location>
</feature>
<dbReference type="InterPro" id="IPR025724">
    <property type="entry name" value="GAG-pre-integrase_dom"/>
</dbReference>
<gene>
    <name evidence="3" type="ORF">Slati_2154900</name>
</gene>
<accession>A0AAW2WRI3</accession>
<proteinExistence type="predicted"/>
<dbReference type="Pfam" id="PF22936">
    <property type="entry name" value="Pol_BBD"/>
    <property type="match status" value="1"/>
</dbReference>
<reference evidence="3" key="1">
    <citation type="submission" date="2020-06" db="EMBL/GenBank/DDBJ databases">
        <authorList>
            <person name="Li T."/>
            <person name="Hu X."/>
            <person name="Zhang T."/>
            <person name="Song X."/>
            <person name="Zhang H."/>
            <person name="Dai N."/>
            <person name="Sheng W."/>
            <person name="Hou X."/>
            <person name="Wei L."/>
        </authorList>
    </citation>
    <scope>NUCLEOTIDE SEQUENCE</scope>
    <source>
        <strain evidence="3">KEN1</strain>
        <tissue evidence="3">Leaf</tissue>
    </source>
</reference>
<protein>
    <recommendedName>
        <fullName evidence="4">GAG-pre-integrase domain-containing protein</fullName>
    </recommendedName>
</protein>
<evidence type="ECO:0000259" key="2">
    <source>
        <dbReference type="Pfam" id="PF22936"/>
    </source>
</evidence>
<name>A0AAW2WRI3_9LAMI</name>
<organism evidence="3">
    <name type="scientific">Sesamum latifolium</name>
    <dbReference type="NCBI Taxonomy" id="2727402"/>
    <lineage>
        <taxon>Eukaryota</taxon>
        <taxon>Viridiplantae</taxon>
        <taxon>Streptophyta</taxon>
        <taxon>Embryophyta</taxon>
        <taxon>Tracheophyta</taxon>
        <taxon>Spermatophyta</taxon>
        <taxon>Magnoliopsida</taxon>
        <taxon>eudicotyledons</taxon>
        <taxon>Gunneridae</taxon>
        <taxon>Pentapetalae</taxon>
        <taxon>asterids</taxon>
        <taxon>lamiids</taxon>
        <taxon>Lamiales</taxon>
        <taxon>Pedaliaceae</taxon>
        <taxon>Sesamum</taxon>
    </lineage>
</organism>
<evidence type="ECO:0000259" key="1">
    <source>
        <dbReference type="Pfam" id="PF13976"/>
    </source>
</evidence>
<dbReference type="Pfam" id="PF13976">
    <property type="entry name" value="gag_pre-integrs"/>
    <property type="match status" value="1"/>
</dbReference>
<dbReference type="EMBL" id="JACGWN010000007">
    <property type="protein sequence ID" value="KAL0444322.1"/>
    <property type="molecule type" value="Genomic_DNA"/>
</dbReference>
<sequence length="213" mass="23930">MHFAWFEEEMAGMASKTDHNRYVLGAWIVDTGATRHMCGDVVLLHSLTPINPNPIIHLPNSSVTKATHVGTAQLTDSIVLAEVLHIPSFQYNLLFVSQLYKALPICFIFHNSSFILQDRRTEEALAIGSQIGKLFYLTPSSFSSTAINKRAKSVPEFVHLSQYCTSYELWQKRLGHPSENVIDHISTLICKKPREQSVCSVCPLAKQSRKSFP</sequence>
<evidence type="ECO:0008006" key="4">
    <source>
        <dbReference type="Google" id="ProtNLM"/>
    </source>
</evidence>
<feature type="domain" description="GAG-pre-integrase" evidence="1">
    <location>
        <begin position="134"/>
        <end position="207"/>
    </location>
</feature>
<dbReference type="AlphaFoldDB" id="A0AAW2WRI3"/>
<comment type="caution">
    <text evidence="3">The sequence shown here is derived from an EMBL/GenBank/DDBJ whole genome shotgun (WGS) entry which is preliminary data.</text>
</comment>
<dbReference type="InterPro" id="IPR054722">
    <property type="entry name" value="PolX-like_BBD"/>
</dbReference>
<reference evidence="3" key="2">
    <citation type="journal article" date="2024" name="Plant">
        <title>Genomic evolution and insights into agronomic trait innovations of Sesamum species.</title>
        <authorList>
            <person name="Miao H."/>
            <person name="Wang L."/>
            <person name="Qu L."/>
            <person name="Liu H."/>
            <person name="Sun Y."/>
            <person name="Le M."/>
            <person name="Wang Q."/>
            <person name="Wei S."/>
            <person name="Zheng Y."/>
            <person name="Lin W."/>
            <person name="Duan Y."/>
            <person name="Cao H."/>
            <person name="Xiong S."/>
            <person name="Wang X."/>
            <person name="Wei L."/>
            <person name="Li C."/>
            <person name="Ma Q."/>
            <person name="Ju M."/>
            <person name="Zhao R."/>
            <person name="Li G."/>
            <person name="Mu C."/>
            <person name="Tian Q."/>
            <person name="Mei H."/>
            <person name="Zhang T."/>
            <person name="Gao T."/>
            <person name="Zhang H."/>
        </authorList>
    </citation>
    <scope>NUCLEOTIDE SEQUENCE</scope>
    <source>
        <strain evidence="3">KEN1</strain>
    </source>
</reference>